<keyword evidence="1 4" id="KW-0808">Transferase</keyword>
<dbReference type="Gene3D" id="3.40.50.300">
    <property type="entry name" value="P-loop containing nucleotide triphosphate hydrolases"/>
    <property type="match status" value="1"/>
</dbReference>
<proteinExistence type="inferred from homology"/>
<dbReference type="GO" id="GO:0019205">
    <property type="term" value="F:nucleobase-containing compound kinase activity"/>
    <property type="evidence" value="ECO:0007669"/>
    <property type="project" value="InterPro"/>
</dbReference>
<dbReference type="Proteomes" id="UP001152607">
    <property type="component" value="Unassembled WGS sequence"/>
</dbReference>
<evidence type="ECO:0000256" key="1">
    <source>
        <dbReference type="ARBA" id="ARBA00022679"/>
    </source>
</evidence>
<evidence type="ECO:0000313" key="6">
    <source>
        <dbReference type="Proteomes" id="UP001152607"/>
    </source>
</evidence>
<evidence type="ECO:0000256" key="4">
    <source>
        <dbReference type="RuleBase" id="RU003330"/>
    </source>
</evidence>
<dbReference type="EMBL" id="CAOQHR010000010">
    <property type="protein sequence ID" value="CAI6340060.1"/>
    <property type="molecule type" value="Genomic_DNA"/>
</dbReference>
<evidence type="ECO:0000256" key="3">
    <source>
        <dbReference type="ARBA" id="ARBA00022777"/>
    </source>
</evidence>
<comment type="caution">
    <text evidence="5">The sequence shown here is derived from an EMBL/GenBank/DDBJ whole genome shotgun (WGS) entry which is preliminary data.</text>
</comment>
<evidence type="ECO:0000313" key="5">
    <source>
        <dbReference type="EMBL" id="CAI6340060.1"/>
    </source>
</evidence>
<evidence type="ECO:0008006" key="7">
    <source>
        <dbReference type="Google" id="ProtNLM"/>
    </source>
</evidence>
<dbReference type="SUPFAM" id="SSF52540">
    <property type="entry name" value="P-loop containing nucleoside triphosphate hydrolases"/>
    <property type="match status" value="1"/>
</dbReference>
<reference evidence="5" key="1">
    <citation type="submission" date="2023-01" db="EMBL/GenBank/DDBJ databases">
        <authorList>
            <person name="Van Ghelder C."/>
            <person name="Rancurel C."/>
        </authorList>
    </citation>
    <scope>NUCLEOTIDE SEQUENCE</scope>
    <source>
        <strain evidence="5">CNCM I-4278</strain>
    </source>
</reference>
<dbReference type="CDD" id="cd01428">
    <property type="entry name" value="ADK"/>
    <property type="match status" value="1"/>
</dbReference>
<sequence length="209" mass="22986">MPPSPPPTLLLSVLGPPGSGKGTQCSLLTARYPQIFTHHLSMGDVLRDEVRDPESPYKAVLEENLREGRLGAKEMVCGIIGRAIRGAIDGEEARKGRGIVLLDGFPRKLDTAEYFQDTVAPIPILLVIQCTTDILETRLAARKREDNDVDTIRKRIAVYEEETAKVVQRFEEDGKSVVRVDGDGDVEDVARNVFRGLEGVLSLRGYGVC</sequence>
<dbReference type="InterPro" id="IPR000850">
    <property type="entry name" value="Adenylat/UMP-CMP_kin"/>
</dbReference>
<dbReference type="AlphaFoldDB" id="A0A9W4UQ64"/>
<gene>
    <name evidence="5" type="ORF">PDIGIT_LOCUS13228</name>
</gene>
<dbReference type="PANTHER" id="PTHR23359">
    <property type="entry name" value="NUCLEOTIDE KINASE"/>
    <property type="match status" value="1"/>
</dbReference>
<evidence type="ECO:0000256" key="2">
    <source>
        <dbReference type="ARBA" id="ARBA00022741"/>
    </source>
</evidence>
<accession>A0A9W4UQ64</accession>
<dbReference type="OrthoDB" id="442176at2759"/>
<name>A0A9W4UQ64_9PLEO</name>
<keyword evidence="6" id="KW-1185">Reference proteome</keyword>
<protein>
    <recommendedName>
        <fullName evidence="7">P-loop containing nucleoside triphosphate hydrolase protein</fullName>
    </recommendedName>
</protein>
<keyword evidence="3 4" id="KW-0418">Kinase</keyword>
<dbReference type="GO" id="GO:0006139">
    <property type="term" value="P:nucleobase-containing compound metabolic process"/>
    <property type="evidence" value="ECO:0007669"/>
    <property type="project" value="InterPro"/>
</dbReference>
<dbReference type="Pfam" id="PF00406">
    <property type="entry name" value="ADK"/>
    <property type="match status" value="1"/>
</dbReference>
<dbReference type="HAMAP" id="MF_00235">
    <property type="entry name" value="Adenylate_kinase_Adk"/>
    <property type="match status" value="1"/>
</dbReference>
<dbReference type="PRINTS" id="PR00094">
    <property type="entry name" value="ADENYLTKNASE"/>
</dbReference>
<organism evidence="5 6">
    <name type="scientific">Periconia digitata</name>
    <dbReference type="NCBI Taxonomy" id="1303443"/>
    <lineage>
        <taxon>Eukaryota</taxon>
        <taxon>Fungi</taxon>
        <taxon>Dikarya</taxon>
        <taxon>Ascomycota</taxon>
        <taxon>Pezizomycotina</taxon>
        <taxon>Dothideomycetes</taxon>
        <taxon>Pleosporomycetidae</taxon>
        <taxon>Pleosporales</taxon>
        <taxon>Massarineae</taxon>
        <taxon>Periconiaceae</taxon>
        <taxon>Periconia</taxon>
    </lineage>
</organism>
<comment type="similarity">
    <text evidence="4">Belongs to the adenylate kinase family.</text>
</comment>
<dbReference type="InterPro" id="IPR027417">
    <property type="entry name" value="P-loop_NTPase"/>
</dbReference>
<keyword evidence="2" id="KW-0547">Nucleotide-binding</keyword>
<dbReference type="GO" id="GO:0005524">
    <property type="term" value="F:ATP binding"/>
    <property type="evidence" value="ECO:0007669"/>
    <property type="project" value="InterPro"/>
</dbReference>